<evidence type="ECO:0000313" key="1">
    <source>
        <dbReference type="EMBL" id="KAF3945318.1"/>
    </source>
</evidence>
<dbReference type="OrthoDB" id="1071869at2759"/>
<organism evidence="1 2">
    <name type="scientific">Castanea mollissima</name>
    <name type="common">Chinese chestnut</name>
    <dbReference type="NCBI Taxonomy" id="60419"/>
    <lineage>
        <taxon>Eukaryota</taxon>
        <taxon>Viridiplantae</taxon>
        <taxon>Streptophyta</taxon>
        <taxon>Embryophyta</taxon>
        <taxon>Tracheophyta</taxon>
        <taxon>Spermatophyta</taxon>
        <taxon>Magnoliopsida</taxon>
        <taxon>eudicotyledons</taxon>
        <taxon>Gunneridae</taxon>
        <taxon>Pentapetalae</taxon>
        <taxon>rosids</taxon>
        <taxon>fabids</taxon>
        <taxon>Fagales</taxon>
        <taxon>Fagaceae</taxon>
        <taxon>Castanea</taxon>
    </lineage>
</organism>
<dbReference type="Proteomes" id="UP000737018">
    <property type="component" value="Unassembled WGS sequence"/>
</dbReference>
<proteinExistence type="predicted"/>
<dbReference type="EMBL" id="JRKL02012466">
    <property type="protein sequence ID" value="KAF3945318.1"/>
    <property type="molecule type" value="Genomic_DNA"/>
</dbReference>
<protein>
    <submittedName>
        <fullName evidence="1">Uncharacterized protein</fullName>
    </submittedName>
</protein>
<reference evidence="1" key="1">
    <citation type="submission" date="2020-03" db="EMBL/GenBank/DDBJ databases">
        <title>Castanea mollissima Vanexum genome sequencing.</title>
        <authorList>
            <person name="Staton M."/>
        </authorList>
    </citation>
    <scope>NUCLEOTIDE SEQUENCE</scope>
    <source>
        <tissue evidence="1">Leaf</tissue>
    </source>
</reference>
<evidence type="ECO:0000313" key="2">
    <source>
        <dbReference type="Proteomes" id="UP000737018"/>
    </source>
</evidence>
<comment type="caution">
    <text evidence="1">The sequence shown here is derived from an EMBL/GenBank/DDBJ whole genome shotgun (WGS) entry which is preliminary data.</text>
</comment>
<accession>A0A8J4Q836</accession>
<sequence>MGLGSGSRAIVEAEIGTPQIQELEVARPLTLLERAVAVALAISLEPLLNLVTDKLAPVPFCCYSHISCCGGYCKCFCSALVKSNAADKNWITCATTTQRWEFCSEVWISVFVGIARNSSSLADPYSSCLASSRCIMV</sequence>
<dbReference type="AlphaFoldDB" id="A0A8J4Q836"/>
<keyword evidence="2" id="KW-1185">Reference proteome</keyword>
<name>A0A8J4Q836_9ROSI</name>
<gene>
    <name evidence="1" type="ORF">CMV_028299</name>
</gene>